<evidence type="ECO:0000259" key="1">
    <source>
        <dbReference type="Pfam" id="PF13808"/>
    </source>
</evidence>
<accession>A0A5Q0BGN3</accession>
<dbReference type="OrthoDB" id="6648013at2"/>
<dbReference type="Pfam" id="PF13808">
    <property type="entry name" value="DDE_Tnp_1_assoc"/>
    <property type="match status" value="1"/>
</dbReference>
<evidence type="ECO:0000313" key="2">
    <source>
        <dbReference type="EMBL" id="QFY41371.1"/>
    </source>
</evidence>
<reference evidence="2 3" key="1">
    <citation type="submission" date="2019-09" db="EMBL/GenBank/DDBJ databases">
        <title>Ecophysiology of the spiral-shaped methanotroph Methylospira mobilis as revealed by the complete genome sequence.</title>
        <authorList>
            <person name="Oshkin I.Y."/>
            <person name="Dedysh S.N."/>
            <person name="Miroshnikov K."/>
            <person name="Danilova O.V."/>
            <person name="Hakobyan A."/>
            <person name="Liesack W."/>
        </authorList>
    </citation>
    <scope>NUCLEOTIDE SEQUENCE [LARGE SCALE GENOMIC DNA]</scope>
    <source>
        <strain evidence="2 3">Shm1</strain>
    </source>
</reference>
<dbReference type="Proteomes" id="UP000325755">
    <property type="component" value="Chromosome"/>
</dbReference>
<gene>
    <name evidence="2" type="ORF">F6R98_00980</name>
</gene>
<dbReference type="AlphaFoldDB" id="A0A5Q0BGN3"/>
<dbReference type="EMBL" id="CP044205">
    <property type="protein sequence ID" value="QFY41371.1"/>
    <property type="molecule type" value="Genomic_DNA"/>
</dbReference>
<protein>
    <submittedName>
        <fullName evidence="2">Transposase family protein</fullName>
    </submittedName>
</protein>
<evidence type="ECO:0000313" key="3">
    <source>
        <dbReference type="Proteomes" id="UP000325755"/>
    </source>
</evidence>
<name>A0A5Q0BGN3_9GAMM</name>
<dbReference type="KEGG" id="mmob:F6R98_00980"/>
<keyword evidence="3" id="KW-1185">Reference proteome</keyword>
<organism evidence="2 3">
    <name type="scientific">Candidatus Methylospira mobilis</name>
    <dbReference type="NCBI Taxonomy" id="1808979"/>
    <lineage>
        <taxon>Bacteria</taxon>
        <taxon>Pseudomonadati</taxon>
        <taxon>Pseudomonadota</taxon>
        <taxon>Gammaproteobacteria</taxon>
        <taxon>Methylococcales</taxon>
        <taxon>Methylococcaceae</taxon>
        <taxon>Candidatus Methylospira</taxon>
    </lineage>
</organism>
<sequence>MRDQQRRRVVARDCVDFGHEKLEWLRRFVPLKSGVPSRDCIAYVFSGIPTEDFRSCFMV</sequence>
<dbReference type="InParanoid" id="A0A5Q0BGN3"/>
<dbReference type="InterPro" id="IPR032806">
    <property type="entry name" value="YbfD_N"/>
</dbReference>
<feature type="domain" description="H repeat-associated protein N-terminal" evidence="1">
    <location>
        <begin position="13"/>
        <end position="58"/>
    </location>
</feature>
<dbReference type="RefSeq" id="WP_153247350.1">
    <property type="nucleotide sequence ID" value="NZ_CP044205.1"/>
</dbReference>
<proteinExistence type="predicted"/>